<gene>
    <name evidence="2" type="ORF">KGF57_002821</name>
</gene>
<sequence>MSHNANPAGLVLRCKVWEKLVGGDNLTLQLMMDVTSKDEWCTCEPIYEDEAVIVEGHGSYPPRAGQGFRRSSTDSESSHSSSTK</sequence>
<reference evidence="2 3" key="1">
    <citation type="journal article" date="2022" name="DNA Res.">
        <title>Genome analysis of five recently described species of the CUG-Ser clade uncovers Candida theae as a new hybrid lineage with pathogenic potential in the Candida parapsilosis species complex.</title>
        <authorList>
            <person name="Mixao V."/>
            <person name="Del Olmo V."/>
            <person name="Hegedusova E."/>
            <person name="Saus E."/>
            <person name="Pryszcz L."/>
            <person name="Cillingova A."/>
            <person name="Nosek J."/>
            <person name="Gabaldon T."/>
        </authorList>
    </citation>
    <scope>NUCLEOTIDE SEQUENCE [LARGE SCALE GENOMIC DNA]</scope>
    <source>
        <strain evidence="2 3">CBS 12239</strain>
    </source>
</reference>
<keyword evidence="3" id="KW-1185">Reference proteome</keyword>
<dbReference type="Proteomes" id="UP001204833">
    <property type="component" value="Unassembled WGS sequence"/>
</dbReference>
<dbReference type="GeneID" id="76150880"/>
<feature type="region of interest" description="Disordered" evidence="1">
    <location>
        <begin position="58"/>
        <end position="84"/>
    </location>
</feature>
<evidence type="ECO:0000313" key="2">
    <source>
        <dbReference type="EMBL" id="KAI5958013.1"/>
    </source>
</evidence>
<protein>
    <submittedName>
        <fullName evidence="2">Uncharacterized protein</fullName>
    </submittedName>
</protein>
<dbReference type="AlphaFoldDB" id="A0AAD5BE77"/>
<comment type="caution">
    <text evidence="2">The sequence shown here is derived from an EMBL/GenBank/DDBJ whole genome shotgun (WGS) entry which is preliminary data.</text>
</comment>
<evidence type="ECO:0000313" key="3">
    <source>
        <dbReference type="Proteomes" id="UP001204833"/>
    </source>
</evidence>
<name>A0AAD5BE77_9ASCO</name>
<organism evidence="2 3">
    <name type="scientific">Candida theae</name>
    <dbReference type="NCBI Taxonomy" id="1198502"/>
    <lineage>
        <taxon>Eukaryota</taxon>
        <taxon>Fungi</taxon>
        <taxon>Dikarya</taxon>
        <taxon>Ascomycota</taxon>
        <taxon>Saccharomycotina</taxon>
        <taxon>Pichiomycetes</taxon>
        <taxon>Debaryomycetaceae</taxon>
        <taxon>Candida/Lodderomyces clade</taxon>
        <taxon>Candida</taxon>
    </lineage>
</organism>
<evidence type="ECO:0000256" key="1">
    <source>
        <dbReference type="SAM" id="MobiDB-lite"/>
    </source>
</evidence>
<proteinExistence type="predicted"/>
<accession>A0AAD5BE77</accession>
<dbReference type="RefSeq" id="XP_051608648.1">
    <property type="nucleotide sequence ID" value="XM_051752175.1"/>
</dbReference>
<dbReference type="EMBL" id="JAIHNG010000119">
    <property type="protein sequence ID" value="KAI5958013.1"/>
    <property type="molecule type" value="Genomic_DNA"/>
</dbReference>